<reference evidence="1 2" key="1">
    <citation type="submission" date="2020-10" db="EMBL/GenBank/DDBJ databases">
        <title>Complete genome sequence of Paludibaculum fermentans P105T, a facultatively anaerobic acidobacterium capable of dissimilatory Fe(III) reduction.</title>
        <authorList>
            <person name="Dedysh S.N."/>
            <person name="Beletsky A.V."/>
            <person name="Kulichevskaya I.S."/>
            <person name="Mardanov A.V."/>
            <person name="Ravin N.V."/>
        </authorList>
    </citation>
    <scope>NUCLEOTIDE SEQUENCE [LARGE SCALE GENOMIC DNA]</scope>
    <source>
        <strain evidence="1 2">P105</strain>
    </source>
</reference>
<proteinExistence type="predicted"/>
<name>A0A7S7NXS9_PALFE</name>
<dbReference type="AlphaFoldDB" id="A0A7S7NXS9"/>
<dbReference type="RefSeq" id="WP_194453427.1">
    <property type="nucleotide sequence ID" value="NZ_CP063849.1"/>
</dbReference>
<evidence type="ECO:0000313" key="2">
    <source>
        <dbReference type="Proteomes" id="UP000593892"/>
    </source>
</evidence>
<dbReference type="EMBL" id="CP063849">
    <property type="protein sequence ID" value="QOY91773.1"/>
    <property type="molecule type" value="Genomic_DNA"/>
</dbReference>
<organism evidence="1 2">
    <name type="scientific">Paludibaculum fermentans</name>
    <dbReference type="NCBI Taxonomy" id="1473598"/>
    <lineage>
        <taxon>Bacteria</taxon>
        <taxon>Pseudomonadati</taxon>
        <taxon>Acidobacteriota</taxon>
        <taxon>Terriglobia</taxon>
        <taxon>Bryobacterales</taxon>
        <taxon>Bryobacteraceae</taxon>
        <taxon>Paludibaculum</taxon>
    </lineage>
</organism>
<protein>
    <submittedName>
        <fullName evidence="1">Uncharacterized protein</fullName>
    </submittedName>
</protein>
<gene>
    <name evidence="1" type="ORF">IRI77_18075</name>
</gene>
<dbReference type="Proteomes" id="UP000593892">
    <property type="component" value="Chromosome"/>
</dbReference>
<accession>A0A7S7NXS9</accession>
<evidence type="ECO:0000313" key="1">
    <source>
        <dbReference type="EMBL" id="QOY91773.1"/>
    </source>
</evidence>
<dbReference type="KEGG" id="pfer:IRI77_18075"/>
<keyword evidence="2" id="KW-1185">Reference proteome</keyword>
<sequence length="154" mass="17394">MTKLCDVFLSQGETGFTDVLRSVSMSRLRTFQIYEHIKVRTRLVKLNSENLRKAAPRLWARLSEQDEDLAADLSQAILVSHLDMIIAALDLLGVPHQDGFFAKDADVSTYLTEGWQQRAFDALKGKYPAAVLKFYLNHLAVETGHSDVVFEPQL</sequence>